<gene>
    <name evidence="14" type="ORF">BN980_GECA03s06269g</name>
</gene>
<keyword evidence="15" id="KW-1185">Reference proteome</keyword>
<evidence type="ECO:0000256" key="9">
    <source>
        <dbReference type="ARBA" id="ARBA00023098"/>
    </source>
</evidence>
<evidence type="ECO:0000313" key="14">
    <source>
        <dbReference type="EMBL" id="CDO52700.1"/>
    </source>
</evidence>
<keyword evidence="6" id="KW-0752">Steroid biosynthesis</keyword>
<dbReference type="GO" id="GO:0030674">
    <property type="term" value="F:protein-macromolecule adaptor activity"/>
    <property type="evidence" value="ECO:0007669"/>
    <property type="project" value="TreeGrafter"/>
</dbReference>
<evidence type="ECO:0000256" key="4">
    <source>
        <dbReference type="ARBA" id="ARBA00022692"/>
    </source>
</evidence>
<evidence type="ECO:0000256" key="5">
    <source>
        <dbReference type="ARBA" id="ARBA00022824"/>
    </source>
</evidence>
<name>A0A0J9X5L7_GEOCN</name>
<evidence type="ECO:0000256" key="2">
    <source>
        <dbReference type="ARBA" id="ARBA00005377"/>
    </source>
</evidence>
<dbReference type="GO" id="GO:0016126">
    <property type="term" value="P:sterol biosynthetic process"/>
    <property type="evidence" value="ECO:0007669"/>
    <property type="project" value="UniProtKB-KW"/>
</dbReference>
<dbReference type="STRING" id="1173061.A0A0J9X5L7"/>
<dbReference type="Proteomes" id="UP000242525">
    <property type="component" value="Unassembled WGS sequence"/>
</dbReference>
<evidence type="ECO:0000256" key="13">
    <source>
        <dbReference type="SAM" id="Phobius"/>
    </source>
</evidence>
<keyword evidence="5" id="KW-0256">Endoplasmic reticulum</keyword>
<dbReference type="GO" id="GO:0005789">
    <property type="term" value="C:endoplasmic reticulum membrane"/>
    <property type="evidence" value="ECO:0007669"/>
    <property type="project" value="UniProtKB-SubCell"/>
</dbReference>
<evidence type="ECO:0000256" key="3">
    <source>
        <dbReference type="ARBA" id="ARBA00022516"/>
    </source>
</evidence>
<keyword evidence="10 13" id="KW-0472">Membrane</keyword>
<dbReference type="InterPro" id="IPR005352">
    <property type="entry name" value="Erg28"/>
</dbReference>
<reference evidence="14" key="1">
    <citation type="submission" date="2014-03" db="EMBL/GenBank/DDBJ databases">
        <authorList>
            <person name="Casaregola S."/>
        </authorList>
    </citation>
    <scope>NUCLEOTIDE SEQUENCE [LARGE SCALE GENOMIC DNA]</scope>
    <source>
        <strain evidence="14">CLIB 918</strain>
    </source>
</reference>
<sequence>MSYVDTLIQSLPSTQDGLLPSWLLFVSAVSVFNSVQTYISGLELTRKVYDNKPQEVTNLSARTFGTWTVLASIIRFYGAVYNLTFSSFLLAGAHFASEWLVYKTVKFGKGLAGPLITASLTITWMTLQRDFYVKV</sequence>
<keyword evidence="4 13" id="KW-0812">Transmembrane</keyword>
<dbReference type="EMBL" id="CCBN010000003">
    <property type="protein sequence ID" value="CDO52700.1"/>
    <property type="molecule type" value="Genomic_DNA"/>
</dbReference>
<evidence type="ECO:0000256" key="12">
    <source>
        <dbReference type="ARBA" id="ARBA00023221"/>
    </source>
</evidence>
<evidence type="ECO:0000256" key="10">
    <source>
        <dbReference type="ARBA" id="ARBA00023136"/>
    </source>
</evidence>
<evidence type="ECO:0000256" key="1">
    <source>
        <dbReference type="ARBA" id="ARBA00004477"/>
    </source>
</evidence>
<evidence type="ECO:0000256" key="7">
    <source>
        <dbReference type="ARBA" id="ARBA00022989"/>
    </source>
</evidence>
<dbReference type="PANTHER" id="PTHR15451">
    <property type="entry name" value="ERGOSTEROL BIOSYNTHETIC PROTEIN 28-RELATED"/>
    <property type="match status" value="1"/>
</dbReference>
<comment type="similarity">
    <text evidence="2">Belongs to the ERG28 family.</text>
</comment>
<evidence type="ECO:0000256" key="8">
    <source>
        <dbReference type="ARBA" id="ARBA00023011"/>
    </source>
</evidence>
<keyword evidence="9" id="KW-0443">Lipid metabolism</keyword>
<keyword evidence="7 13" id="KW-1133">Transmembrane helix</keyword>
<dbReference type="PANTHER" id="PTHR15451:SF19">
    <property type="entry name" value="ERGOSTEROL BIOSYNTHETIC PROTEIN 28 HOMOLOG"/>
    <property type="match status" value="1"/>
</dbReference>
<keyword evidence="3" id="KW-0444">Lipid biosynthesis</keyword>
<keyword evidence="11" id="KW-1207">Sterol metabolism</keyword>
<dbReference type="OrthoDB" id="6485510at2759"/>
<dbReference type="AlphaFoldDB" id="A0A0J9X5L7"/>
<accession>A0A0J9X5L7</accession>
<dbReference type="Pfam" id="PF03694">
    <property type="entry name" value="Erg28"/>
    <property type="match status" value="1"/>
</dbReference>
<evidence type="ECO:0000256" key="6">
    <source>
        <dbReference type="ARBA" id="ARBA00022955"/>
    </source>
</evidence>
<protein>
    <submittedName>
        <fullName evidence="14">Similar to Saccharomyces cerevisiae YER044C ERG28 Endoplasmic reticulum membrane protein, may facilitate protein-protein interactions between the Erg26p dehydrogenase and the Erg27p 3-ketoreductase</fullName>
    </submittedName>
</protein>
<keyword evidence="12" id="KW-0753">Steroid metabolism</keyword>
<feature type="transmembrane region" description="Helical" evidence="13">
    <location>
        <begin position="20"/>
        <end position="39"/>
    </location>
</feature>
<evidence type="ECO:0000313" key="15">
    <source>
        <dbReference type="Proteomes" id="UP000242525"/>
    </source>
</evidence>
<evidence type="ECO:0000256" key="11">
    <source>
        <dbReference type="ARBA" id="ARBA00023166"/>
    </source>
</evidence>
<organism evidence="14 15">
    <name type="scientific">Geotrichum candidum</name>
    <name type="common">Oospora lactis</name>
    <name type="synonym">Dipodascus geotrichum</name>
    <dbReference type="NCBI Taxonomy" id="1173061"/>
    <lineage>
        <taxon>Eukaryota</taxon>
        <taxon>Fungi</taxon>
        <taxon>Dikarya</taxon>
        <taxon>Ascomycota</taxon>
        <taxon>Saccharomycotina</taxon>
        <taxon>Dipodascomycetes</taxon>
        <taxon>Dipodascales</taxon>
        <taxon>Dipodascaceae</taxon>
        <taxon>Geotrichum</taxon>
    </lineage>
</organism>
<comment type="subcellular location">
    <subcellularLocation>
        <location evidence="1">Endoplasmic reticulum membrane</location>
        <topology evidence="1">Multi-pass membrane protein</topology>
    </subcellularLocation>
</comment>
<feature type="transmembrane region" description="Helical" evidence="13">
    <location>
        <begin position="83"/>
        <end position="102"/>
    </location>
</feature>
<proteinExistence type="inferred from homology"/>
<comment type="caution">
    <text evidence="14">The sequence shown here is derived from an EMBL/GenBank/DDBJ whole genome shotgun (WGS) entry which is preliminary data.</text>
</comment>
<keyword evidence="8" id="KW-0756">Sterol biosynthesis</keyword>